<dbReference type="InterPro" id="IPR021778">
    <property type="entry name" value="Se/S_carrier-like"/>
</dbReference>
<name>A0A1G6YJH2_9BACT</name>
<reference evidence="3" key="1">
    <citation type="submission" date="2016-10" db="EMBL/GenBank/DDBJ databases">
        <authorList>
            <person name="Varghese N."/>
            <person name="Submissions S."/>
        </authorList>
    </citation>
    <scope>NUCLEOTIDE SEQUENCE [LARGE SCALE GENOMIC DNA]</scope>
    <source>
        <strain evidence="3">DSM 8987</strain>
    </source>
</reference>
<dbReference type="STRING" id="57664.SAMN05661003_10255"/>
<evidence type="ECO:0000313" key="2">
    <source>
        <dbReference type="EMBL" id="SDD89857.1"/>
    </source>
</evidence>
<gene>
    <name evidence="2" type="ORF">SAMN05661003_10255</name>
</gene>
<protein>
    <recommendedName>
        <fullName evidence="1">Putative Se/S carrier protein-like domain-containing protein</fullName>
    </recommendedName>
</protein>
<organism evidence="2 3">
    <name type="scientific">Desulfuromonas thiophila</name>
    <dbReference type="NCBI Taxonomy" id="57664"/>
    <lineage>
        <taxon>Bacteria</taxon>
        <taxon>Pseudomonadati</taxon>
        <taxon>Thermodesulfobacteriota</taxon>
        <taxon>Desulfuromonadia</taxon>
        <taxon>Desulfuromonadales</taxon>
        <taxon>Desulfuromonadaceae</taxon>
        <taxon>Desulfuromonas</taxon>
    </lineage>
</organism>
<proteinExistence type="predicted"/>
<accession>A0A1G6YJH2</accession>
<dbReference type="Pfam" id="PF11823">
    <property type="entry name" value="Se_S_carrier"/>
    <property type="match status" value="1"/>
</dbReference>
<evidence type="ECO:0000313" key="3">
    <source>
        <dbReference type="Proteomes" id="UP000243205"/>
    </source>
</evidence>
<dbReference type="Proteomes" id="UP000243205">
    <property type="component" value="Unassembled WGS sequence"/>
</dbReference>
<keyword evidence="3" id="KW-1185">Reference proteome</keyword>
<evidence type="ECO:0000259" key="1">
    <source>
        <dbReference type="Pfam" id="PF11823"/>
    </source>
</evidence>
<dbReference type="OrthoDB" id="9811492at2"/>
<dbReference type="EMBL" id="FNAQ01000002">
    <property type="protein sequence ID" value="SDD89857.1"/>
    <property type="molecule type" value="Genomic_DNA"/>
</dbReference>
<sequence>MRMVGPDQCLLVFDSLHRVMRAEQLLQERFSVLLVPLPRVLSSDCGMALRILAAEGPAIAASLQQAELMDYRCYQPTATGFAVVDLPAQES</sequence>
<dbReference type="RefSeq" id="WP_092075965.1">
    <property type="nucleotide sequence ID" value="NZ_CALFZY010000007.1"/>
</dbReference>
<feature type="domain" description="Putative Se/S carrier protein-like" evidence="1">
    <location>
        <begin position="9"/>
        <end position="68"/>
    </location>
</feature>
<dbReference type="AlphaFoldDB" id="A0A1G6YJH2"/>